<name>A0A2M8QE43_9CHLR</name>
<keyword evidence="3 4" id="KW-0732">Signal</keyword>
<keyword evidence="2" id="KW-0813">Transport</keyword>
<feature type="signal peptide" evidence="4">
    <location>
        <begin position="1"/>
        <end position="23"/>
    </location>
</feature>
<dbReference type="PANTHER" id="PTHR30085:SF6">
    <property type="entry name" value="ABC TRANSPORTER GLUTAMINE-BINDING PROTEIN GLNH"/>
    <property type="match status" value="1"/>
</dbReference>
<evidence type="ECO:0000256" key="3">
    <source>
        <dbReference type="ARBA" id="ARBA00022729"/>
    </source>
</evidence>
<gene>
    <name evidence="6" type="ORF">CUN48_05550</name>
</gene>
<organism evidence="6 7">
    <name type="scientific">Candidatus Thermofonsia Clade 3 bacterium</name>
    <dbReference type="NCBI Taxonomy" id="2364212"/>
    <lineage>
        <taxon>Bacteria</taxon>
        <taxon>Bacillati</taxon>
        <taxon>Chloroflexota</taxon>
        <taxon>Candidatus Thermofontia</taxon>
        <taxon>Candidatus Thermofonsia Clade 3</taxon>
    </lineage>
</organism>
<comment type="caution">
    <text evidence="6">The sequence shown here is derived from an EMBL/GenBank/DDBJ whole genome shotgun (WGS) entry which is preliminary data.</text>
</comment>
<dbReference type="Pfam" id="PF00497">
    <property type="entry name" value="SBP_bac_3"/>
    <property type="match status" value="2"/>
</dbReference>
<evidence type="ECO:0000256" key="2">
    <source>
        <dbReference type="ARBA" id="ARBA00022448"/>
    </source>
</evidence>
<comment type="similarity">
    <text evidence="1">Belongs to the bacterial solute-binding protein 3 family.</text>
</comment>
<evidence type="ECO:0000313" key="7">
    <source>
        <dbReference type="Proteomes" id="UP000230790"/>
    </source>
</evidence>
<dbReference type="EMBL" id="PGTN01000026">
    <property type="protein sequence ID" value="PJF48038.1"/>
    <property type="molecule type" value="Genomic_DNA"/>
</dbReference>
<dbReference type="PROSITE" id="PS51257">
    <property type="entry name" value="PROKAR_LIPOPROTEIN"/>
    <property type="match status" value="1"/>
</dbReference>
<feature type="chain" id="PRO_5014740817" description="Solute-binding protein family 3/N-terminal domain-containing protein" evidence="4">
    <location>
        <begin position="24"/>
        <end position="485"/>
    </location>
</feature>
<accession>A0A2M8QE43</accession>
<protein>
    <recommendedName>
        <fullName evidence="5">Solute-binding protein family 3/N-terminal domain-containing protein</fullName>
    </recommendedName>
</protein>
<evidence type="ECO:0000313" key="6">
    <source>
        <dbReference type="EMBL" id="PJF48038.1"/>
    </source>
</evidence>
<dbReference type="GO" id="GO:0030288">
    <property type="term" value="C:outer membrane-bounded periplasmic space"/>
    <property type="evidence" value="ECO:0007669"/>
    <property type="project" value="TreeGrafter"/>
</dbReference>
<dbReference type="SUPFAM" id="SSF53850">
    <property type="entry name" value="Periplasmic binding protein-like II"/>
    <property type="match status" value="3"/>
</dbReference>
<proteinExistence type="inferred from homology"/>
<reference evidence="6 7" key="1">
    <citation type="submission" date="2017-11" db="EMBL/GenBank/DDBJ databases">
        <title>Evolution of Phototrophy in the Chloroflexi Phylum Driven by Horizontal Gene Transfer.</title>
        <authorList>
            <person name="Ward L.M."/>
            <person name="Hemp J."/>
            <person name="Shih P.M."/>
            <person name="Mcglynn S.E."/>
            <person name="Fischer W."/>
        </authorList>
    </citation>
    <scope>NUCLEOTIDE SEQUENCE [LARGE SCALE GENOMIC DNA]</scope>
    <source>
        <strain evidence="6">JP3_7</strain>
    </source>
</reference>
<feature type="domain" description="Solute-binding protein family 3/N-terminal" evidence="5">
    <location>
        <begin position="73"/>
        <end position="295"/>
    </location>
</feature>
<dbReference type="PANTHER" id="PTHR30085">
    <property type="entry name" value="AMINO ACID ABC TRANSPORTER PERMEASE"/>
    <property type="match status" value="1"/>
</dbReference>
<dbReference type="Proteomes" id="UP000230790">
    <property type="component" value="Unassembled WGS sequence"/>
</dbReference>
<dbReference type="Gene3D" id="3.40.190.10">
    <property type="entry name" value="Periplasmic binding protein-like II"/>
    <property type="match status" value="3"/>
</dbReference>
<dbReference type="GO" id="GO:0005576">
    <property type="term" value="C:extracellular region"/>
    <property type="evidence" value="ECO:0007669"/>
    <property type="project" value="TreeGrafter"/>
</dbReference>
<evidence type="ECO:0000259" key="5">
    <source>
        <dbReference type="SMART" id="SM00062"/>
    </source>
</evidence>
<sequence>MTKRTKRLLVCLLACAWTLTACAALPRIDLNDLVAGGEIVRLAATPAVVTPGVAPTAAPPTVSTAMRVKQRTKIRVGIRYDAPPLSRVNADGELEGLDVDLAREFARRWLGSERNVEFVQVTSQSAPSKVMNREVDLALGGLIHTRSTEAAVDFGLTYLYDGEALLVRAGEFADFPSLARRTVTYIDFPSAVALGDAQSTANITVSLQSRNSYRAAVNDLLAGATDAVAGRWRRLRATAAGDPALAIAAVFTVEPVAIMLPHNDSDWADLVNLTLTAIIADGTFGALHQKWFGAPPDPIQTIAQPVALQLVSLPDSITLRDTLSVIRQSGVVRVGFDPQAAPFSVANANGEPAGYEVELVREMARRWFGNAAQAQFTPLPADQLAIALADKRVEMAIGGIRRTGANERIMDFSMTTFVSAGTPLAIALPTNDSAWRDLVNLTLQDMRADGRYARIFARWFPDQPLNEITPWPGSEPSIGSLLAGT</sequence>
<dbReference type="GO" id="GO:0006865">
    <property type="term" value="P:amino acid transport"/>
    <property type="evidence" value="ECO:0007669"/>
    <property type="project" value="TreeGrafter"/>
</dbReference>
<evidence type="ECO:0000256" key="1">
    <source>
        <dbReference type="ARBA" id="ARBA00010333"/>
    </source>
</evidence>
<evidence type="ECO:0000256" key="4">
    <source>
        <dbReference type="SAM" id="SignalP"/>
    </source>
</evidence>
<dbReference type="AlphaFoldDB" id="A0A2M8QE43"/>
<dbReference type="InterPro" id="IPR001638">
    <property type="entry name" value="Solute-binding_3/MltF_N"/>
</dbReference>
<dbReference type="InterPro" id="IPR051455">
    <property type="entry name" value="Bact_solute-bind_prot3"/>
</dbReference>
<dbReference type="SMART" id="SM00062">
    <property type="entry name" value="PBPb"/>
    <property type="match status" value="1"/>
</dbReference>